<evidence type="ECO:0000313" key="2">
    <source>
        <dbReference type="Proteomes" id="UP000594638"/>
    </source>
</evidence>
<reference evidence="1 2" key="1">
    <citation type="submission" date="2019-12" db="EMBL/GenBank/DDBJ databases">
        <authorList>
            <person name="Alioto T."/>
            <person name="Alioto T."/>
            <person name="Gomez Garrido J."/>
        </authorList>
    </citation>
    <scope>NUCLEOTIDE SEQUENCE [LARGE SCALE GENOMIC DNA]</scope>
</reference>
<keyword evidence="2" id="KW-1185">Reference proteome</keyword>
<comment type="caution">
    <text evidence="1">The sequence shown here is derived from an EMBL/GenBank/DDBJ whole genome shotgun (WGS) entry which is preliminary data.</text>
</comment>
<protein>
    <submittedName>
        <fullName evidence="1">Uncharacterized protein</fullName>
    </submittedName>
</protein>
<accession>A0A8S0PPH1</accession>
<dbReference type="Gramene" id="OE9A091244T1">
    <property type="protein sequence ID" value="OE9A091244C1"/>
    <property type="gene ID" value="OE9A091244"/>
</dbReference>
<name>A0A8S0PPH1_OLEEU</name>
<dbReference type="EMBL" id="CACTIH010000150">
    <property type="protein sequence ID" value="CAA2955423.1"/>
    <property type="molecule type" value="Genomic_DNA"/>
</dbReference>
<sequence length="219" mass="25532">MNMGYWRTISSSEKKDLMDEITMNFEIDMKDSKLANYINRLYNGRYRVFKVELSAYYKLQKTHENALANPPLEMLDRGVNQWVDLCNHLNSNKFKKASSSNIVNRSKKYNHRTGSRPFSYIVEKMVEDGLKFSEVNTFEFAYSGNNKCWTWNAAKAQHDEMFVKEHEYLIERAKEQQLPEDIPLEEMPIDDLHAEINIMMPVLGTKPGRRILGLGGGHL</sequence>
<evidence type="ECO:0000313" key="1">
    <source>
        <dbReference type="EMBL" id="CAA2955423.1"/>
    </source>
</evidence>
<dbReference type="Proteomes" id="UP000594638">
    <property type="component" value="Unassembled WGS sequence"/>
</dbReference>
<dbReference type="OrthoDB" id="1708998at2759"/>
<organism evidence="1 2">
    <name type="scientific">Olea europaea subsp. europaea</name>
    <dbReference type="NCBI Taxonomy" id="158383"/>
    <lineage>
        <taxon>Eukaryota</taxon>
        <taxon>Viridiplantae</taxon>
        <taxon>Streptophyta</taxon>
        <taxon>Embryophyta</taxon>
        <taxon>Tracheophyta</taxon>
        <taxon>Spermatophyta</taxon>
        <taxon>Magnoliopsida</taxon>
        <taxon>eudicotyledons</taxon>
        <taxon>Gunneridae</taxon>
        <taxon>Pentapetalae</taxon>
        <taxon>asterids</taxon>
        <taxon>lamiids</taxon>
        <taxon>Lamiales</taxon>
        <taxon>Oleaceae</taxon>
        <taxon>Oleeae</taxon>
        <taxon>Olea</taxon>
    </lineage>
</organism>
<proteinExistence type="predicted"/>
<gene>
    <name evidence="1" type="ORF">OLEA9_A091244</name>
</gene>
<dbReference type="AlphaFoldDB" id="A0A8S0PPH1"/>